<organism evidence="4 5">
    <name type="scientific">Candidatus Limosilactobacillus merdipullorum</name>
    <dbReference type="NCBI Taxonomy" id="2838653"/>
    <lineage>
        <taxon>Bacteria</taxon>
        <taxon>Bacillati</taxon>
        <taxon>Bacillota</taxon>
        <taxon>Bacilli</taxon>
        <taxon>Lactobacillales</taxon>
        <taxon>Lactobacillaceae</taxon>
        <taxon>Limosilactobacillus</taxon>
    </lineage>
</organism>
<name>A0A9D1U4B4_9LACO</name>
<evidence type="ECO:0000313" key="4">
    <source>
        <dbReference type="EMBL" id="HIW70184.1"/>
    </source>
</evidence>
<dbReference type="AlphaFoldDB" id="A0A9D1U4B4"/>
<dbReference type="EMBL" id="DXGK01000041">
    <property type="protein sequence ID" value="HIW70184.1"/>
    <property type="molecule type" value="Genomic_DNA"/>
</dbReference>
<dbReference type="InterPro" id="IPR002109">
    <property type="entry name" value="Glutaredoxin"/>
</dbReference>
<dbReference type="Pfam" id="PF00462">
    <property type="entry name" value="Glutaredoxin"/>
    <property type="match status" value="1"/>
</dbReference>
<reference evidence="4" key="1">
    <citation type="journal article" date="2021" name="PeerJ">
        <title>Extensive microbial diversity within the chicken gut microbiome revealed by metagenomics and culture.</title>
        <authorList>
            <person name="Gilroy R."/>
            <person name="Ravi A."/>
            <person name="Getino M."/>
            <person name="Pursley I."/>
            <person name="Horton D.L."/>
            <person name="Alikhan N.F."/>
            <person name="Baker D."/>
            <person name="Gharbi K."/>
            <person name="Hall N."/>
            <person name="Watson M."/>
            <person name="Adriaenssens E.M."/>
            <person name="Foster-Nyarko E."/>
            <person name="Jarju S."/>
            <person name="Secka A."/>
            <person name="Antonio M."/>
            <person name="Oren A."/>
            <person name="Chaudhuri R.R."/>
            <person name="La Ragione R."/>
            <person name="Hildebrand F."/>
            <person name="Pallen M.J."/>
        </authorList>
    </citation>
    <scope>NUCLEOTIDE SEQUENCE</scope>
    <source>
        <strain evidence="4">ChiHejej3B27-2180</strain>
    </source>
</reference>
<gene>
    <name evidence="4" type="primary">nrdH</name>
    <name evidence="4" type="ORF">H9876_02205</name>
</gene>
<accession>A0A9D1U4B4</accession>
<evidence type="ECO:0000256" key="1">
    <source>
        <dbReference type="ARBA" id="ARBA00002292"/>
    </source>
</evidence>
<dbReference type="InterPro" id="IPR011909">
    <property type="entry name" value="GlrX_NrdH"/>
</dbReference>
<dbReference type="GO" id="GO:0045454">
    <property type="term" value="P:cell redox homeostasis"/>
    <property type="evidence" value="ECO:0007669"/>
    <property type="project" value="InterPro"/>
</dbReference>
<evidence type="ECO:0000256" key="2">
    <source>
        <dbReference type="ARBA" id="ARBA00017945"/>
    </source>
</evidence>
<dbReference type="PROSITE" id="PS51354">
    <property type="entry name" value="GLUTAREDOXIN_2"/>
    <property type="match status" value="1"/>
</dbReference>
<sequence length="73" mass="8330">MVEVFSKNNCMQCRMTKKFLKQHNVPFVEHNIDEEPKFIKTLKAEGFMATPVVKTPDGNAFSGFRPDKLQALA</sequence>
<dbReference type="Proteomes" id="UP000886878">
    <property type="component" value="Unassembled WGS sequence"/>
</dbReference>
<protein>
    <recommendedName>
        <fullName evidence="2">Glutaredoxin-like protein NrdH</fullName>
    </recommendedName>
</protein>
<evidence type="ECO:0000259" key="3">
    <source>
        <dbReference type="Pfam" id="PF00462"/>
    </source>
</evidence>
<dbReference type="CDD" id="cd02976">
    <property type="entry name" value="NrdH"/>
    <property type="match status" value="1"/>
</dbReference>
<proteinExistence type="predicted"/>
<dbReference type="InterPro" id="IPR036249">
    <property type="entry name" value="Thioredoxin-like_sf"/>
</dbReference>
<comment type="function">
    <text evidence="1">Electron transport system for the ribonucleotide reductase system NrdEF.</text>
</comment>
<reference evidence="4" key="2">
    <citation type="submission" date="2021-04" db="EMBL/GenBank/DDBJ databases">
        <authorList>
            <person name="Gilroy R."/>
        </authorList>
    </citation>
    <scope>NUCLEOTIDE SEQUENCE</scope>
    <source>
        <strain evidence="4">ChiHejej3B27-2180</strain>
    </source>
</reference>
<evidence type="ECO:0000313" key="5">
    <source>
        <dbReference type="Proteomes" id="UP000886878"/>
    </source>
</evidence>
<dbReference type="SUPFAM" id="SSF52833">
    <property type="entry name" value="Thioredoxin-like"/>
    <property type="match status" value="1"/>
</dbReference>
<dbReference type="Gene3D" id="3.40.30.10">
    <property type="entry name" value="Glutaredoxin"/>
    <property type="match status" value="1"/>
</dbReference>
<comment type="caution">
    <text evidence="4">The sequence shown here is derived from an EMBL/GenBank/DDBJ whole genome shotgun (WGS) entry which is preliminary data.</text>
</comment>
<feature type="domain" description="Glutaredoxin" evidence="3">
    <location>
        <begin position="2"/>
        <end position="53"/>
    </location>
</feature>
<dbReference type="NCBIfam" id="TIGR02194">
    <property type="entry name" value="GlrX_NrdH"/>
    <property type="match status" value="1"/>
</dbReference>